<protein>
    <recommendedName>
        <fullName evidence="1">AbiEi antitoxin N-terminal domain-containing protein</fullName>
    </recommendedName>
</protein>
<dbReference type="RefSeq" id="WP_186895695.1">
    <property type="nucleotide sequence ID" value="NZ_WJBE01000043.1"/>
</dbReference>
<keyword evidence="3" id="KW-1185">Reference proteome</keyword>
<name>A0ABR6Z2G9_9FIRM</name>
<dbReference type="Pfam" id="PF13338">
    <property type="entry name" value="AbiEi_4"/>
    <property type="match status" value="1"/>
</dbReference>
<feature type="domain" description="AbiEi antitoxin N-terminal" evidence="1">
    <location>
        <begin position="10"/>
        <end position="50"/>
    </location>
</feature>
<sequence length="157" mass="18244">MLDKAFFMNLLKENNGIVQSKLLAEAGIDGKILQRLEQSGEIERIGRGLYSDSNHMADDYLVTQYRCKKGIYYQETALFLHDLSDQTPFQLILTIPNGFNTRLLRDKDKNKFFYIKKERHEIGKMTVTSPYGNEIVVYNKERTIGDCLQKKKSLTRI</sequence>
<comment type="caution">
    <text evidence="2">The sequence shown here is derived from an EMBL/GenBank/DDBJ whole genome shotgun (WGS) entry which is preliminary data.</text>
</comment>
<evidence type="ECO:0000313" key="2">
    <source>
        <dbReference type="EMBL" id="MBC3901682.1"/>
    </source>
</evidence>
<evidence type="ECO:0000313" key="3">
    <source>
        <dbReference type="Proteomes" id="UP000622405"/>
    </source>
</evidence>
<evidence type="ECO:0000259" key="1">
    <source>
        <dbReference type="Pfam" id="PF13338"/>
    </source>
</evidence>
<dbReference type="InterPro" id="IPR025159">
    <property type="entry name" value="AbiEi_N"/>
</dbReference>
<reference evidence="2 3" key="1">
    <citation type="journal article" date="2020" name="mSystems">
        <title>Defining Genomic and Predicted Metabolic Features of the Acetobacterium Genus.</title>
        <authorList>
            <person name="Ross D.E."/>
            <person name="Marshall C.W."/>
            <person name="Gulliver D."/>
            <person name="May H.D."/>
            <person name="Norman R.S."/>
        </authorList>
    </citation>
    <scope>NUCLEOTIDE SEQUENCE [LARGE SCALE GENOMIC DNA]</scope>
    <source>
        <strain evidence="2 3">DSM 4132</strain>
    </source>
</reference>
<dbReference type="EMBL" id="WJBE01000043">
    <property type="protein sequence ID" value="MBC3901682.1"/>
    <property type="molecule type" value="Genomic_DNA"/>
</dbReference>
<accession>A0ABR6Z2G9</accession>
<gene>
    <name evidence="2" type="ORF">GH811_19005</name>
</gene>
<proteinExistence type="predicted"/>
<dbReference type="Proteomes" id="UP000622405">
    <property type="component" value="Unassembled WGS sequence"/>
</dbReference>
<organism evidence="2 3">
    <name type="scientific">Acetobacterium malicum</name>
    <dbReference type="NCBI Taxonomy" id="52692"/>
    <lineage>
        <taxon>Bacteria</taxon>
        <taxon>Bacillati</taxon>
        <taxon>Bacillota</taxon>
        <taxon>Clostridia</taxon>
        <taxon>Eubacteriales</taxon>
        <taxon>Eubacteriaceae</taxon>
        <taxon>Acetobacterium</taxon>
    </lineage>
</organism>